<sequence length="318" mass="35021">MKAKKIMRMALAGLLALASAGCNEYRVETEVREDGSGTRKMTFMMDPDQEELGERTPEMYARMFGVGPGSAWEVQSVGDNAEYSDREGKRVFTLESSVNGADDWSRLDGSITIKGTLDNSDYSGIFFTNAVSLERGSAPSGRSITYRESFRWNGLIEAVVDFQAGAYACRMKKDFPHLGNEAIAELRGMMAGHLLVGIRLLDIWNDNDEELAQVALSVGRAAEEIVASAGRKVDLEHVYDVARVYVADEDSELEAFLEKNLPGVVYAGLTEVKMNLLLPGKVVETNGRILEDGSVEWKMNLLDALGGNVEFHARSETR</sequence>
<dbReference type="PROSITE" id="PS51257">
    <property type="entry name" value="PROKAR_LIPOPROTEIN"/>
    <property type="match status" value="1"/>
</dbReference>
<proteinExistence type="predicted"/>
<gene>
    <name evidence="2" type="ORF">ENO08_03740</name>
</gene>
<reference evidence="2" key="1">
    <citation type="journal article" date="2020" name="mSystems">
        <title>Genome- and Community-Level Interaction Insights into Carbon Utilization and Element Cycling Functions of Hydrothermarchaeota in Hydrothermal Sediment.</title>
        <authorList>
            <person name="Zhou Z."/>
            <person name="Liu Y."/>
            <person name="Xu W."/>
            <person name="Pan J."/>
            <person name="Luo Z.H."/>
            <person name="Li M."/>
        </authorList>
    </citation>
    <scope>NUCLEOTIDE SEQUENCE [LARGE SCALE GENOMIC DNA]</scope>
    <source>
        <strain evidence="2">SpSt-1233</strain>
    </source>
</reference>
<dbReference type="EMBL" id="DSEC01000262">
    <property type="protein sequence ID" value="HER43551.1"/>
    <property type="molecule type" value="Genomic_DNA"/>
</dbReference>
<dbReference type="AlphaFoldDB" id="A0A7V2AUP5"/>
<organism evidence="2">
    <name type="scientific">Eiseniibacteriota bacterium</name>
    <dbReference type="NCBI Taxonomy" id="2212470"/>
    <lineage>
        <taxon>Bacteria</taxon>
        <taxon>Candidatus Eiseniibacteriota</taxon>
    </lineage>
</organism>
<keyword evidence="1" id="KW-0732">Signal</keyword>
<comment type="caution">
    <text evidence="2">The sequence shown here is derived from an EMBL/GenBank/DDBJ whole genome shotgun (WGS) entry which is preliminary data.</text>
</comment>
<accession>A0A7V2AUP5</accession>
<feature type="signal peptide" evidence="1">
    <location>
        <begin position="1"/>
        <end position="20"/>
    </location>
</feature>
<evidence type="ECO:0008006" key="3">
    <source>
        <dbReference type="Google" id="ProtNLM"/>
    </source>
</evidence>
<dbReference type="Proteomes" id="UP000886069">
    <property type="component" value="Unassembled WGS sequence"/>
</dbReference>
<name>A0A7V2AUP5_UNCEI</name>
<evidence type="ECO:0000256" key="1">
    <source>
        <dbReference type="SAM" id="SignalP"/>
    </source>
</evidence>
<protein>
    <recommendedName>
        <fullName evidence="3">Lipoprotein</fullName>
    </recommendedName>
</protein>
<evidence type="ECO:0000313" key="2">
    <source>
        <dbReference type="EMBL" id="HER43551.1"/>
    </source>
</evidence>
<feature type="chain" id="PRO_5031013311" description="Lipoprotein" evidence="1">
    <location>
        <begin position="21"/>
        <end position="318"/>
    </location>
</feature>